<protein>
    <recommendedName>
        <fullName evidence="4">4Fe-4S ferredoxin-type domain-containing protein</fullName>
    </recommendedName>
</protein>
<name>A0A660SJZ8_UNCW3</name>
<sequence length="359" mass="40944">MKGKIVKVEEINQGIKEIILKLFDRGIIDAVLSPHPLPNGESFAHLLIKDRGILTQTVPLPPIMPISGAKALRDLTRLGKIDFRLLAVMRPCELRATIELSKLNQIVLENISFLTLDCPGVVRIREYLNHPNQYARDDALRSTCLACVHFSFKNLPSDLHIGIGKGEIYLYPQNEKGREFLTGIDLSPTDDLSNWLEQIATTEKKRMAYREKLFQEIRNKTKGLEALDRYFELCINCHNCMRVCPICYCRQCFFENPDQTRIEAGGYLNLARKKKGIRFPTDRILFHLGRMSHMALSCIGCGNCGDGCPMEIPVGEIFSLIGAETQKMFDYQPGRDPTEPIPVLTYREDELHEYEDVNR</sequence>
<evidence type="ECO:0000256" key="2">
    <source>
        <dbReference type="ARBA" id="ARBA00023004"/>
    </source>
</evidence>
<gene>
    <name evidence="5" type="ORF">DRP53_02765</name>
</gene>
<dbReference type="GO" id="GO:0046872">
    <property type="term" value="F:metal ion binding"/>
    <property type="evidence" value="ECO:0007669"/>
    <property type="project" value="UniProtKB-KW"/>
</dbReference>
<dbReference type="AlphaFoldDB" id="A0A660SJZ8"/>
<evidence type="ECO:0000256" key="3">
    <source>
        <dbReference type="ARBA" id="ARBA00023014"/>
    </source>
</evidence>
<dbReference type="SUPFAM" id="SSF46548">
    <property type="entry name" value="alpha-helical ferredoxin"/>
    <property type="match status" value="1"/>
</dbReference>
<feature type="domain" description="4Fe-4S ferredoxin-type" evidence="4">
    <location>
        <begin position="223"/>
        <end position="245"/>
    </location>
</feature>
<evidence type="ECO:0000256" key="1">
    <source>
        <dbReference type="ARBA" id="ARBA00022723"/>
    </source>
</evidence>
<organism evidence="5 6">
    <name type="scientific">candidate division WOR-3 bacterium</name>
    <dbReference type="NCBI Taxonomy" id="2052148"/>
    <lineage>
        <taxon>Bacteria</taxon>
        <taxon>Bacteria division WOR-3</taxon>
    </lineage>
</organism>
<dbReference type="Proteomes" id="UP000268469">
    <property type="component" value="Unassembled WGS sequence"/>
</dbReference>
<dbReference type="Gene3D" id="1.10.1060.10">
    <property type="entry name" value="Alpha-helical ferredoxin"/>
    <property type="match status" value="1"/>
</dbReference>
<dbReference type="InterPro" id="IPR009051">
    <property type="entry name" value="Helical_ferredxn"/>
</dbReference>
<evidence type="ECO:0000313" key="6">
    <source>
        <dbReference type="Proteomes" id="UP000268469"/>
    </source>
</evidence>
<accession>A0A660SJZ8</accession>
<proteinExistence type="predicted"/>
<comment type="caution">
    <text evidence="5">The sequence shown here is derived from an EMBL/GenBank/DDBJ whole genome shotgun (WGS) entry which is preliminary data.</text>
</comment>
<dbReference type="PROSITE" id="PS51379">
    <property type="entry name" value="4FE4S_FER_2"/>
    <property type="match status" value="2"/>
</dbReference>
<evidence type="ECO:0000313" key="5">
    <source>
        <dbReference type="EMBL" id="RKX71067.1"/>
    </source>
</evidence>
<dbReference type="InterPro" id="IPR017900">
    <property type="entry name" value="4Fe4S_Fe_S_CS"/>
</dbReference>
<dbReference type="PROSITE" id="PS00198">
    <property type="entry name" value="4FE4S_FER_1"/>
    <property type="match status" value="2"/>
</dbReference>
<dbReference type="EMBL" id="QNBE01000018">
    <property type="protein sequence ID" value="RKX71067.1"/>
    <property type="molecule type" value="Genomic_DNA"/>
</dbReference>
<keyword evidence="1" id="KW-0479">Metal-binding</keyword>
<keyword evidence="2" id="KW-0408">Iron</keyword>
<feature type="domain" description="4Fe-4S ferredoxin-type" evidence="4">
    <location>
        <begin position="289"/>
        <end position="318"/>
    </location>
</feature>
<keyword evidence="3" id="KW-0411">Iron-sulfur</keyword>
<dbReference type="InterPro" id="IPR017896">
    <property type="entry name" value="4Fe4S_Fe-S-bd"/>
</dbReference>
<dbReference type="GO" id="GO:0051536">
    <property type="term" value="F:iron-sulfur cluster binding"/>
    <property type="evidence" value="ECO:0007669"/>
    <property type="project" value="UniProtKB-KW"/>
</dbReference>
<evidence type="ECO:0000259" key="4">
    <source>
        <dbReference type="PROSITE" id="PS51379"/>
    </source>
</evidence>
<dbReference type="Pfam" id="PF13183">
    <property type="entry name" value="Fer4_8"/>
    <property type="match status" value="1"/>
</dbReference>
<reference evidence="5 6" key="1">
    <citation type="submission" date="2018-06" db="EMBL/GenBank/DDBJ databases">
        <title>Extensive metabolic versatility and redundancy in microbially diverse, dynamic hydrothermal sediments.</title>
        <authorList>
            <person name="Dombrowski N."/>
            <person name="Teske A."/>
            <person name="Baker B.J."/>
        </authorList>
    </citation>
    <scope>NUCLEOTIDE SEQUENCE [LARGE SCALE GENOMIC DNA]</scope>
    <source>
        <strain evidence="5">B36_G15</strain>
    </source>
</reference>